<evidence type="ECO:0000256" key="3">
    <source>
        <dbReference type="ARBA" id="ARBA00022801"/>
    </source>
</evidence>
<accession>F4CPH0</accession>
<dbReference type="PANTHER" id="PTHR21661:SF35">
    <property type="entry name" value="EPOXIDE HYDROLASE"/>
    <property type="match status" value="1"/>
</dbReference>
<dbReference type="Pfam" id="PF06441">
    <property type="entry name" value="EHN"/>
    <property type="match status" value="1"/>
</dbReference>
<evidence type="ECO:0000256" key="2">
    <source>
        <dbReference type="ARBA" id="ARBA00022797"/>
    </source>
</evidence>
<feature type="active site" description="Proton acceptor" evidence="4">
    <location>
        <position position="367"/>
    </location>
</feature>
<dbReference type="KEGG" id="pdx:Psed_2254"/>
<organism evidence="6 7">
    <name type="scientific">Pseudonocardia dioxanivorans (strain ATCC 55486 / DSM 44775 / JCM 13855 / CB1190)</name>
    <dbReference type="NCBI Taxonomy" id="675635"/>
    <lineage>
        <taxon>Bacteria</taxon>
        <taxon>Bacillati</taxon>
        <taxon>Actinomycetota</taxon>
        <taxon>Actinomycetes</taxon>
        <taxon>Pseudonocardiales</taxon>
        <taxon>Pseudonocardiaceae</taxon>
        <taxon>Pseudonocardia</taxon>
    </lineage>
</organism>
<dbReference type="RefSeq" id="WP_013674395.1">
    <property type="nucleotide sequence ID" value="NC_015312.1"/>
</dbReference>
<dbReference type="GO" id="GO:0097176">
    <property type="term" value="P:epoxide metabolic process"/>
    <property type="evidence" value="ECO:0007669"/>
    <property type="project" value="TreeGrafter"/>
</dbReference>
<dbReference type="EMBL" id="CP002593">
    <property type="protein sequence ID" value="AEA24468.1"/>
    <property type="molecule type" value="Genomic_DNA"/>
</dbReference>
<feature type="domain" description="Epoxide hydrolase N-terminal" evidence="5">
    <location>
        <begin position="5"/>
        <end position="109"/>
    </location>
</feature>
<dbReference type="GO" id="GO:0033961">
    <property type="term" value="F:cis-stilbene-oxide hydrolase activity"/>
    <property type="evidence" value="ECO:0007669"/>
    <property type="project" value="UniProtKB-EC"/>
</dbReference>
<sequence length="392" mass="44885">MSGAVEPFVVAVPDEVLTDLRERLARTRWPADVGNADWRYGANRAYLEELVSYWLAEYDWRAVERRMNEYEHFRTTIDDVPIHFIHERGKGPNPMPLVLTHGWPWSFWDYEQIIRPLTDPAASGGDPADAFDIVVPSLPGFGFSVPLQRTGINFHRTAGLWDVLMRERLGYETYAAQGGDWGQLVTSELGHRYADHLIGIHLSLSLPLDFFEAALPAEEDYAPEERHWYHHSRARMAHATSHIAVQSTDPQNLAYAMHDSPAGLLAWLVDRRRWWSDCGGDVESVFTKEDLITLTMLYWVGESFVTSARFYWEARNDLWKAESTATPVVKAPTGIAVFPQELLVMPTAWMEDYYDLRRLSYMKAGGHFAPAEQPAAIVDDVREFFRPLRSAR</sequence>
<proteinExistence type="inferred from homology"/>
<dbReference type="PANTHER" id="PTHR21661">
    <property type="entry name" value="EPOXIDE HYDROLASE 1-RELATED"/>
    <property type="match status" value="1"/>
</dbReference>
<dbReference type="EC" id="3.3.2.9" evidence="6"/>
<dbReference type="SUPFAM" id="SSF53474">
    <property type="entry name" value="alpha/beta-Hydrolases"/>
    <property type="match status" value="1"/>
</dbReference>
<dbReference type="HOGENOM" id="CLU_019414_0_1_11"/>
<reference evidence="6 7" key="1">
    <citation type="journal article" date="2011" name="J. Bacteriol.">
        <title>Genome sequence of the 1,4-dioxane-degrading Pseudonocardia dioxanivorans strain CB1190.</title>
        <authorList>
            <person name="Sales C.M."/>
            <person name="Mahendra S."/>
            <person name="Grostern A."/>
            <person name="Parales R.E."/>
            <person name="Goodwin L.A."/>
            <person name="Woyke T."/>
            <person name="Nolan M."/>
            <person name="Lapidus A."/>
            <person name="Chertkov O."/>
            <person name="Ovchinnikova G."/>
            <person name="Sczyrba A."/>
            <person name="Alvarez-Cohen L."/>
        </authorList>
    </citation>
    <scope>NUCLEOTIDE SEQUENCE [LARGE SCALE GENOMIC DNA]</scope>
    <source>
        <strain evidence="7">ATCC 55486 / DSM 44775 / JCM 13855 / CB1190</strain>
    </source>
</reference>
<dbReference type="eggNOG" id="COG0596">
    <property type="taxonomic scope" value="Bacteria"/>
</dbReference>
<feature type="active site" description="Nucleophile" evidence="4">
    <location>
        <position position="180"/>
    </location>
</feature>
<dbReference type="InterPro" id="IPR000639">
    <property type="entry name" value="Epox_hydrolase-like"/>
</dbReference>
<dbReference type="PIRSF" id="PIRSF001112">
    <property type="entry name" value="Epoxide_hydrolase"/>
    <property type="match status" value="1"/>
</dbReference>
<gene>
    <name evidence="6" type="ordered locus">Psed_2254</name>
</gene>
<name>F4CPH0_PSEUX</name>
<dbReference type="InterPro" id="IPR029058">
    <property type="entry name" value="AB_hydrolase_fold"/>
</dbReference>
<keyword evidence="3 6" id="KW-0378">Hydrolase</keyword>
<evidence type="ECO:0000313" key="6">
    <source>
        <dbReference type="EMBL" id="AEA24468.1"/>
    </source>
</evidence>
<evidence type="ECO:0000256" key="4">
    <source>
        <dbReference type="PIRSR" id="PIRSR001112-1"/>
    </source>
</evidence>
<keyword evidence="2" id="KW-0058">Aromatic hydrocarbons catabolism</keyword>
<evidence type="ECO:0000259" key="5">
    <source>
        <dbReference type="Pfam" id="PF06441"/>
    </source>
</evidence>
<dbReference type="PRINTS" id="PR00412">
    <property type="entry name" value="EPOXHYDRLASE"/>
</dbReference>
<dbReference type="AlphaFoldDB" id="F4CPH0"/>
<protein>
    <submittedName>
        <fullName evidence="6">Microsomal epoxide hydrolase</fullName>
        <ecNumber evidence="6">3.3.2.9</ecNumber>
    </submittedName>
</protein>
<dbReference type="Proteomes" id="UP000007809">
    <property type="component" value="Chromosome"/>
</dbReference>
<dbReference type="Gene3D" id="3.40.50.1820">
    <property type="entry name" value="alpha/beta hydrolase"/>
    <property type="match status" value="1"/>
</dbReference>
<comment type="similarity">
    <text evidence="1">Belongs to the peptidase S33 family.</text>
</comment>
<evidence type="ECO:0000256" key="1">
    <source>
        <dbReference type="ARBA" id="ARBA00010088"/>
    </source>
</evidence>
<dbReference type="OrthoDB" id="27092at2"/>
<dbReference type="InterPro" id="IPR010497">
    <property type="entry name" value="Epoxide_hydro_N"/>
</dbReference>
<keyword evidence="7" id="KW-1185">Reference proteome</keyword>
<evidence type="ECO:0000313" key="7">
    <source>
        <dbReference type="Proteomes" id="UP000007809"/>
    </source>
</evidence>
<dbReference type="STRING" id="675635.Psed_2254"/>
<feature type="active site" description="Proton donor" evidence="4">
    <location>
        <position position="311"/>
    </location>
</feature>
<dbReference type="InterPro" id="IPR016292">
    <property type="entry name" value="Epoxide_hydrolase"/>
</dbReference>